<dbReference type="Gene3D" id="2.50.20.10">
    <property type="entry name" value="Lipoprotein localisation LolA/LolB/LppX"/>
    <property type="match status" value="1"/>
</dbReference>
<dbReference type="AlphaFoldDB" id="A0A426VE46"/>
<protein>
    <submittedName>
        <fullName evidence="3">Outer membrane lipoprotein carrier protein LolA</fullName>
    </submittedName>
</protein>
<dbReference type="OrthoDB" id="7025041at2"/>
<dbReference type="InterPro" id="IPR029046">
    <property type="entry name" value="LolA/LolB/LppX"/>
</dbReference>
<keyword evidence="4" id="KW-1185">Reference proteome</keyword>
<evidence type="ECO:0000313" key="3">
    <source>
        <dbReference type="EMBL" id="RRS05142.1"/>
    </source>
</evidence>
<evidence type="ECO:0000256" key="2">
    <source>
        <dbReference type="SAM" id="SignalP"/>
    </source>
</evidence>
<dbReference type="Proteomes" id="UP000269265">
    <property type="component" value="Unassembled WGS sequence"/>
</dbReference>
<dbReference type="Pfam" id="PF03548">
    <property type="entry name" value="LolA"/>
    <property type="match status" value="1"/>
</dbReference>
<proteinExistence type="predicted"/>
<keyword evidence="3" id="KW-0449">Lipoprotein</keyword>
<dbReference type="CDD" id="cd16325">
    <property type="entry name" value="LolA"/>
    <property type="match status" value="1"/>
</dbReference>
<keyword evidence="1 2" id="KW-0732">Signal</keyword>
<dbReference type="EMBL" id="RSED01000004">
    <property type="protein sequence ID" value="RRS05142.1"/>
    <property type="molecule type" value="Genomic_DNA"/>
</dbReference>
<dbReference type="InterPro" id="IPR004564">
    <property type="entry name" value="OM_lipoprot_carrier_LolA-like"/>
</dbReference>
<organism evidence="3 4">
    <name type="scientific">Aquabacterium soli</name>
    <dbReference type="NCBI Taxonomy" id="2493092"/>
    <lineage>
        <taxon>Bacteria</taxon>
        <taxon>Pseudomonadati</taxon>
        <taxon>Pseudomonadota</taxon>
        <taxon>Betaproteobacteria</taxon>
        <taxon>Burkholderiales</taxon>
        <taxon>Aquabacterium</taxon>
    </lineage>
</organism>
<feature type="chain" id="PRO_5019568814" evidence="2">
    <location>
        <begin position="26"/>
        <end position="210"/>
    </location>
</feature>
<feature type="signal peptide" evidence="2">
    <location>
        <begin position="1"/>
        <end position="25"/>
    </location>
</feature>
<comment type="caution">
    <text evidence="3">The sequence shown here is derived from an EMBL/GenBank/DDBJ whole genome shotgun (WGS) entry which is preliminary data.</text>
</comment>
<gene>
    <name evidence="3" type="ORF">EIP75_06115</name>
</gene>
<evidence type="ECO:0000256" key="1">
    <source>
        <dbReference type="ARBA" id="ARBA00022729"/>
    </source>
</evidence>
<dbReference type="RefSeq" id="WP_125242361.1">
    <property type="nucleotide sequence ID" value="NZ_RSED01000004.1"/>
</dbReference>
<sequence>MKARRHLLCAWALITASAATWPLHAQTVSTDPLAELGRRLTAPPVLRGEFEQTKTLKGFKRPLVSRGAFVMARGRGVHWATREPFASTIVVTRDRIRTLDASGGNNTVETRQEPGLRMVNDLLLALLAGDIKALASRFQAELVLDGARGWRLNLLPREASLGRFVTRIELQGDEHVRQVRWTEASGDETRLQFSKHSLTPLSPAETAWFD</sequence>
<accession>A0A426VE46</accession>
<name>A0A426VE46_9BURK</name>
<dbReference type="SUPFAM" id="SSF89392">
    <property type="entry name" value="Prokaryotic lipoproteins and lipoprotein localization factors"/>
    <property type="match status" value="1"/>
</dbReference>
<reference evidence="3 4" key="1">
    <citation type="submission" date="2018-12" db="EMBL/GenBank/DDBJ databases">
        <title>The whole draft genome of Aquabacterium sp. SJQ9.</title>
        <authorList>
            <person name="Sun L."/>
            <person name="Gao X."/>
            <person name="Chen W."/>
            <person name="Huang K."/>
        </authorList>
    </citation>
    <scope>NUCLEOTIDE SEQUENCE [LARGE SCALE GENOMIC DNA]</scope>
    <source>
        <strain evidence="3 4">SJQ9</strain>
    </source>
</reference>
<evidence type="ECO:0000313" key="4">
    <source>
        <dbReference type="Proteomes" id="UP000269265"/>
    </source>
</evidence>